<evidence type="ECO:0000313" key="3">
    <source>
        <dbReference type="Proteomes" id="UP000027986"/>
    </source>
</evidence>
<dbReference type="InterPro" id="IPR002877">
    <property type="entry name" value="RNA_MeTrfase_FtsJ_dom"/>
</dbReference>
<evidence type="ECO:0000313" key="2">
    <source>
        <dbReference type="EMBL" id="AIF40034.1"/>
    </source>
</evidence>
<evidence type="ECO:0000259" key="1">
    <source>
        <dbReference type="Pfam" id="PF01728"/>
    </source>
</evidence>
<dbReference type="AlphaFoldDB" id="A0A075JDM4"/>
<feature type="domain" description="Ribosomal RNA methyltransferase FtsJ" evidence="1">
    <location>
        <begin position="186"/>
        <end position="286"/>
    </location>
</feature>
<dbReference type="PANTHER" id="PTHR37524">
    <property type="entry name" value="RIBOSOMAL RNA LARGE SUBUNIT METHYLTRANSFERASE M"/>
    <property type="match status" value="1"/>
</dbReference>
<protein>
    <submittedName>
        <fullName evidence="2">Ribosomal RNA large subunit methyltransferase J</fullName>
    </submittedName>
</protein>
<keyword evidence="3" id="KW-1185">Reference proteome</keyword>
<dbReference type="InterPro" id="IPR029063">
    <property type="entry name" value="SAM-dependent_MTases_sf"/>
</dbReference>
<keyword evidence="2" id="KW-0489">Methyltransferase</keyword>
<dbReference type="Pfam" id="PF01728">
    <property type="entry name" value="FtsJ"/>
    <property type="match status" value="1"/>
</dbReference>
<dbReference type="PANTHER" id="PTHR37524:SF2">
    <property type="entry name" value="RIBOSOMAL RNA METHYLTRANSFERASE FTSJ DOMAIN-CONTAINING PROTEIN"/>
    <property type="match status" value="1"/>
</dbReference>
<keyword evidence="2" id="KW-0808">Transferase</keyword>
<gene>
    <name evidence="2" type="ORF">HX89_02590</name>
</gene>
<proteinExistence type="predicted"/>
<dbReference type="SUPFAM" id="SSF53335">
    <property type="entry name" value="S-adenosyl-L-methionine-dependent methyltransferases"/>
    <property type="match status" value="1"/>
</dbReference>
<dbReference type="eggNOG" id="COG2933">
    <property type="taxonomic scope" value="Bacteria"/>
</dbReference>
<dbReference type="EMBL" id="CP008889">
    <property type="protein sequence ID" value="AIF40034.1"/>
    <property type="molecule type" value="Genomic_DNA"/>
</dbReference>
<dbReference type="CDD" id="cd02440">
    <property type="entry name" value="AdoMet_MTases"/>
    <property type="match status" value="1"/>
</dbReference>
<reference evidence="2 3" key="1">
    <citation type="submission" date="2014-07" db="EMBL/GenBank/DDBJ databases">
        <title>Genome Sequencing of Dermacoccus nishinomiyaensis.</title>
        <authorList>
            <person name="Hong K.W."/>
            <person name="Chan K.G."/>
        </authorList>
    </citation>
    <scope>NUCLEOTIDE SEQUENCE [LARGE SCALE GENOMIC DNA]</scope>
    <source>
        <strain evidence="2 3">M25</strain>
    </source>
</reference>
<dbReference type="OrthoDB" id="9784736at2"/>
<dbReference type="GO" id="GO:0008168">
    <property type="term" value="F:methyltransferase activity"/>
    <property type="evidence" value="ECO:0007669"/>
    <property type="project" value="UniProtKB-KW"/>
</dbReference>
<dbReference type="Proteomes" id="UP000027986">
    <property type="component" value="Chromosome"/>
</dbReference>
<dbReference type="HOGENOM" id="CLU_047822_0_0_11"/>
<dbReference type="KEGG" id="dni:HX89_02590"/>
<name>A0A075JDM4_9MICO</name>
<organism evidence="2 3">
    <name type="scientific">Dermacoccus nishinomiyaensis</name>
    <dbReference type="NCBI Taxonomy" id="1274"/>
    <lineage>
        <taxon>Bacteria</taxon>
        <taxon>Bacillati</taxon>
        <taxon>Actinomycetota</taxon>
        <taxon>Actinomycetes</taxon>
        <taxon>Micrococcales</taxon>
        <taxon>Dermacoccaceae</taxon>
        <taxon>Dermacoccus</taxon>
    </lineage>
</organism>
<accession>A0A075JDM4</accession>
<sequence length="345" mass="38125">MLFSTTPDYYRSAVVELRRELDIEKVTRVGEDAGLVQLKDGGIERLHDLATSGYLRFCKYLANVEAHTPTKAHQHDDVEEIAEWALDAMTTRLEALTEAGQYRAGDAVSLHTWDSGQATWAPGKVRRPLLEMLMDEGVRVVPGGAEHTLSLCLGEDRLTAGVTPTRLGLSDWAGGRIRLAARKEQVSRAEFKLEELFGLIDVPRGDVAVDLGASPGGWTRILRSHGFSQVHAVDPADIDERVMNLGGVEHHKTTAGEFVAKHGERVDLIVNDMRMPPQLSAHTMLEASDMLRPRGSAIVTLKLGTNNPVKQADEAMTMLTKAYDITFARQLQHNRHEITLVLSRV</sequence>
<dbReference type="Gene3D" id="3.40.50.150">
    <property type="entry name" value="Vaccinia Virus protein VP39"/>
    <property type="match status" value="1"/>
</dbReference>
<dbReference type="GO" id="GO:0032259">
    <property type="term" value="P:methylation"/>
    <property type="evidence" value="ECO:0007669"/>
    <property type="project" value="UniProtKB-KW"/>
</dbReference>